<name>A0ABM7LT96_9ACTN</name>
<keyword evidence="3" id="KW-1185">Reference proteome</keyword>
<protein>
    <submittedName>
        <fullName evidence="2">Uncharacterized protein</fullName>
    </submittedName>
</protein>
<evidence type="ECO:0000313" key="2">
    <source>
        <dbReference type="EMBL" id="BCJ42491.1"/>
    </source>
</evidence>
<dbReference type="Proteomes" id="UP000676967">
    <property type="component" value="Chromosome"/>
</dbReference>
<feature type="compositionally biased region" description="Low complexity" evidence="1">
    <location>
        <begin position="43"/>
        <end position="90"/>
    </location>
</feature>
<proteinExistence type="predicted"/>
<feature type="region of interest" description="Disordered" evidence="1">
    <location>
        <begin position="1"/>
        <end position="23"/>
    </location>
</feature>
<feature type="region of interest" description="Disordered" evidence="1">
    <location>
        <begin position="43"/>
        <end position="98"/>
    </location>
</feature>
<reference evidence="2 3" key="1">
    <citation type="submission" date="2020-08" db="EMBL/GenBank/DDBJ databases">
        <title>Whole genome shotgun sequence of Actinoplanes ianthinogenes NBRC 13996.</title>
        <authorList>
            <person name="Komaki H."/>
            <person name="Tamura T."/>
        </authorList>
    </citation>
    <scope>NUCLEOTIDE SEQUENCE [LARGE SCALE GENOMIC DNA]</scope>
    <source>
        <strain evidence="2 3">NBRC 13996</strain>
    </source>
</reference>
<accession>A0ABM7LT96</accession>
<evidence type="ECO:0000256" key="1">
    <source>
        <dbReference type="SAM" id="MobiDB-lite"/>
    </source>
</evidence>
<organism evidence="2 3">
    <name type="scientific">Actinoplanes ianthinogenes</name>
    <dbReference type="NCBI Taxonomy" id="122358"/>
    <lineage>
        <taxon>Bacteria</taxon>
        <taxon>Bacillati</taxon>
        <taxon>Actinomycetota</taxon>
        <taxon>Actinomycetes</taxon>
        <taxon>Micromonosporales</taxon>
        <taxon>Micromonosporaceae</taxon>
        <taxon>Actinoplanes</taxon>
    </lineage>
</organism>
<evidence type="ECO:0000313" key="3">
    <source>
        <dbReference type="Proteomes" id="UP000676967"/>
    </source>
</evidence>
<gene>
    <name evidence="2" type="ORF">Aiant_31480</name>
</gene>
<sequence>MDDPGTAGRVLPSKMGAPLPEGSSMSAVAKIGLFALTLSLAACSSGSPDSSAQPASSAPASSVPASSAAGSAPASSAPAGAPATSSTPAGIAPVGPGTAIRPDRQLVFATVPSGGRKMLTVGSDGVVALTDHLDDRSVFVLTPIKPGASEYLMKTAKLVKGGEPWCLQVSSPGGSKSLDLKIAACDAGRRDQIFTYPKTQDGKGRWIEVNGLYVYAEGDDDKVIVQESGEGDAMTAFTVRDEGKSTLPRLGD</sequence>
<dbReference type="EMBL" id="AP023356">
    <property type="protein sequence ID" value="BCJ42491.1"/>
    <property type="molecule type" value="Genomic_DNA"/>
</dbReference>